<evidence type="ECO:0000256" key="5">
    <source>
        <dbReference type="SAM" id="MobiDB-lite"/>
    </source>
</evidence>
<dbReference type="GO" id="GO:0006397">
    <property type="term" value="P:mRNA processing"/>
    <property type="evidence" value="ECO:0007669"/>
    <property type="project" value="InterPro"/>
</dbReference>
<feature type="region of interest" description="Disordered" evidence="5">
    <location>
        <begin position="13"/>
        <end position="38"/>
    </location>
</feature>
<dbReference type="SMART" id="SM00360">
    <property type="entry name" value="RRM"/>
    <property type="match status" value="2"/>
</dbReference>
<dbReference type="InterPro" id="IPR021790">
    <property type="entry name" value="PTBP1-like_RRM2"/>
</dbReference>
<dbReference type="EMBL" id="OU963862">
    <property type="protein sequence ID" value="CAH0754912.1"/>
    <property type="molecule type" value="Genomic_DNA"/>
</dbReference>
<dbReference type="Pfam" id="PF22976">
    <property type="entry name" value="RRM_10"/>
    <property type="match status" value="1"/>
</dbReference>
<keyword evidence="1" id="KW-0597">Phosphoprotein</keyword>
<dbReference type="CDD" id="cd12424">
    <property type="entry name" value="RRM3_hnRNPL_like"/>
    <property type="match status" value="1"/>
</dbReference>
<dbReference type="PROSITE" id="PS50102">
    <property type="entry name" value="RRM"/>
    <property type="match status" value="2"/>
</dbReference>
<sequence length="474" mass="52743">MSFNDDCLSKRQRVDYKQGQASEDSEFYPGGDGRRKRPAPENHVLLLTVFTPAYPITTDVLHTICHPHGKVHRIVVFKKNGVQAMVEFDSIESAKRAKEALDGADIYSGCCTLKIEFAKPTKLNVYKNDMDSWDYTEPPRGTTNTVPSRGPLLQEPPHFGARPTPFRGAPGGPGELASPAIPARSRIFSEFIDYNDGFNEYELSENSRSFGILGRGDRLRSPTSRDDILPSRSPAALPAGPFSPPNGAPTQSGVVMVYGLNQKKVNCDKLFNLFCLYGNVGKIKFLKSKEGCAMIQMSDAVAVERCIRNLHNVNLHGREMQLGHSKQIYLSDVQYPFNLPDGTPSFKKYLNSSNNRFLNPAMAAKNRITPPSKILHFFNTPVTMDSERIAQLIQEKDVNPPVKAVMISPKGDRSSSGHMEFANIPDAVNALMCCNHMPIRSEDSNFPFTLKLCFSSSKSVNLNKKNFNKEVNFE</sequence>
<protein>
    <recommendedName>
        <fullName evidence="6">RRM domain-containing protein</fullName>
    </recommendedName>
</protein>
<evidence type="ECO:0000259" key="6">
    <source>
        <dbReference type="PROSITE" id="PS50102"/>
    </source>
</evidence>
<name>A0A9P0FYE8_BEMTA</name>
<dbReference type="CDD" id="cd12427">
    <property type="entry name" value="RRM4_hnRNPL_like"/>
    <property type="match status" value="1"/>
</dbReference>
<dbReference type="Pfam" id="PF13893">
    <property type="entry name" value="RRM_5"/>
    <property type="match status" value="1"/>
</dbReference>
<dbReference type="GO" id="GO:0003723">
    <property type="term" value="F:RNA binding"/>
    <property type="evidence" value="ECO:0007669"/>
    <property type="project" value="UniProtKB-UniRule"/>
</dbReference>
<evidence type="ECO:0000256" key="3">
    <source>
        <dbReference type="ARBA" id="ARBA00022884"/>
    </source>
</evidence>
<keyword evidence="8" id="KW-1185">Reference proteome</keyword>
<dbReference type="Gene3D" id="3.30.70.330">
    <property type="match status" value="3"/>
</dbReference>
<accession>A0A9P0FYE8</accession>
<feature type="region of interest" description="Disordered" evidence="5">
    <location>
        <begin position="214"/>
        <end position="246"/>
    </location>
</feature>
<dbReference type="KEGG" id="btab:109041388"/>
<evidence type="ECO:0000256" key="1">
    <source>
        <dbReference type="ARBA" id="ARBA00022553"/>
    </source>
</evidence>
<organism evidence="7 8">
    <name type="scientific">Bemisia tabaci</name>
    <name type="common">Sweetpotato whitefly</name>
    <name type="synonym">Aleurodes tabaci</name>
    <dbReference type="NCBI Taxonomy" id="7038"/>
    <lineage>
        <taxon>Eukaryota</taxon>
        <taxon>Metazoa</taxon>
        <taxon>Ecdysozoa</taxon>
        <taxon>Arthropoda</taxon>
        <taxon>Hexapoda</taxon>
        <taxon>Insecta</taxon>
        <taxon>Pterygota</taxon>
        <taxon>Neoptera</taxon>
        <taxon>Paraneoptera</taxon>
        <taxon>Hemiptera</taxon>
        <taxon>Sternorrhyncha</taxon>
        <taxon>Aleyrodoidea</taxon>
        <taxon>Aleyrodidae</taxon>
        <taxon>Aleyrodinae</taxon>
        <taxon>Bemisia</taxon>
    </lineage>
</organism>
<dbReference type="InterPro" id="IPR000504">
    <property type="entry name" value="RRM_dom"/>
</dbReference>
<feature type="domain" description="RRM" evidence="6">
    <location>
        <begin position="253"/>
        <end position="327"/>
    </location>
</feature>
<evidence type="ECO:0000256" key="4">
    <source>
        <dbReference type="PROSITE-ProRule" id="PRU00176"/>
    </source>
</evidence>
<evidence type="ECO:0000313" key="7">
    <source>
        <dbReference type="EMBL" id="CAH0754912.1"/>
    </source>
</evidence>
<evidence type="ECO:0000313" key="8">
    <source>
        <dbReference type="Proteomes" id="UP001152759"/>
    </source>
</evidence>
<keyword evidence="2" id="KW-0677">Repeat</keyword>
<dbReference type="NCBIfam" id="TIGR01649">
    <property type="entry name" value="hnRNP-L_PTB"/>
    <property type="match status" value="1"/>
</dbReference>
<dbReference type="InterPro" id="IPR006536">
    <property type="entry name" value="HnRNP-L/PTB"/>
</dbReference>
<reference evidence="7" key="1">
    <citation type="submission" date="2021-12" db="EMBL/GenBank/DDBJ databases">
        <authorList>
            <person name="King R."/>
        </authorList>
    </citation>
    <scope>NUCLEOTIDE SEQUENCE</scope>
</reference>
<dbReference type="InterPro" id="IPR035979">
    <property type="entry name" value="RBD_domain_sf"/>
</dbReference>
<dbReference type="AlphaFoldDB" id="A0A9P0FYE8"/>
<dbReference type="InterPro" id="IPR055204">
    <property type="entry name" value="HNRNPL_RRM"/>
</dbReference>
<feature type="compositionally biased region" description="Basic and acidic residues" evidence="5">
    <location>
        <begin position="215"/>
        <end position="229"/>
    </location>
</feature>
<dbReference type="CDD" id="cd12694">
    <property type="entry name" value="RRM2_hnRNPL_like"/>
    <property type="match status" value="1"/>
</dbReference>
<feature type="region of interest" description="Disordered" evidence="5">
    <location>
        <begin position="156"/>
        <end position="178"/>
    </location>
</feature>
<dbReference type="Pfam" id="PF11835">
    <property type="entry name" value="RRM_8"/>
    <property type="match status" value="1"/>
</dbReference>
<feature type="domain" description="RRM" evidence="6">
    <location>
        <begin position="47"/>
        <end position="120"/>
    </location>
</feature>
<gene>
    <name evidence="7" type="ORF">BEMITA_LOCUS2057</name>
</gene>
<dbReference type="Proteomes" id="UP001152759">
    <property type="component" value="Chromosome 1"/>
</dbReference>
<dbReference type="PANTHER" id="PTHR15592">
    <property type="entry name" value="MATRIN 3/NUCLEAR PROTEIN 220-RELATED"/>
    <property type="match status" value="1"/>
</dbReference>
<dbReference type="InterPro" id="IPR012677">
    <property type="entry name" value="Nucleotide-bd_a/b_plait_sf"/>
</dbReference>
<dbReference type="GO" id="GO:0005634">
    <property type="term" value="C:nucleus"/>
    <property type="evidence" value="ECO:0007669"/>
    <property type="project" value="InterPro"/>
</dbReference>
<proteinExistence type="predicted"/>
<evidence type="ECO:0000256" key="2">
    <source>
        <dbReference type="ARBA" id="ARBA00022737"/>
    </source>
</evidence>
<dbReference type="SUPFAM" id="SSF54928">
    <property type="entry name" value="RNA-binding domain, RBD"/>
    <property type="match status" value="2"/>
</dbReference>
<dbReference type="FunFam" id="3.30.70.330:FF:000072">
    <property type="entry name" value="heterogeneous nuclear ribonucleoprotein L isoform X1"/>
    <property type="match status" value="1"/>
</dbReference>
<keyword evidence="3 4" id="KW-0694">RNA-binding</keyword>